<dbReference type="EMBL" id="JAACJO010000005">
    <property type="protein sequence ID" value="KAF5358307.1"/>
    <property type="molecule type" value="Genomic_DNA"/>
</dbReference>
<keyword evidence="7" id="KW-1185">Reference proteome</keyword>
<evidence type="ECO:0000256" key="4">
    <source>
        <dbReference type="SAM" id="Phobius"/>
    </source>
</evidence>
<accession>A0A8H5G4W2</accession>
<evidence type="ECO:0000256" key="2">
    <source>
        <dbReference type="PROSITE-ProRule" id="PRU00192"/>
    </source>
</evidence>
<name>A0A8H5G4W2_9AGAR</name>
<dbReference type="InterPro" id="IPR036028">
    <property type="entry name" value="SH3-like_dom_sf"/>
</dbReference>
<reference evidence="6 7" key="1">
    <citation type="journal article" date="2020" name="ISME J.">
        <title>Uncovering the hidden diversity of litter-decomposition mechanisms in mushroom-forming fungi.</title>
        <authorList>
            <person name="Floudas D."/>
            <person name="Bentzer J."/>
            <person name="Ahren D."/>
            <person name="Johansson T."/>
            <person name="Persson P."/>
            <person name="Tunlid A."/>
        </authorList>
    </citation>
    <scope>NUCLEOTIDE SEQUENCE [LARGE SCALE GENOMIC DNA]</scope>
    <source>
        <strain evidence="6 7">CBS 146.42</strain>
    </source>
</reference>
<dbReference type="InterPro" id="IPR001452">
    <property type="entry name" value="SH3_domain"/>
</dbReference>
<keyword evidence="4" id="KW-0472">Membrane</keyword>
<feature type="transmembrane region" description="Helical" evidence="4">
    <location>
        <begin position="39"/>
        <end position="61"/>
    </location>
</feature>
<feature type="region of interest" description="Disordered" evidence="3">
    <location>
        <begin position="186"/>
        <end position="231"/>
    </location>
</feature>
<dbReference type="AlphaFoldDB" id="A0A8H5G4W2"/>
<dbReference type="SUPFAM" id="SSF50044">
    <property type="entry name" value="SH3-domain"/>
    <property type="match status" value="1"/>
</dbReference>
<keyword evidence="4" id="KW-1133">Transmembrane helix</keyword>
<dbReference type="Pfam" id="PF14604">
    <property type="entry name" value="SH3_9"/>
    <property type="match status" value="1"/>
</dbReference>
<feature type="compositionally biased region" description="Polar residues" evidence="3">
    <location>
        <begin position="186"/>
        <end position="199"/>
    </location>
</feature>
<dbReference type="InterPro" id="IPR035521">
    <property type="entry name" value="Fus1_SH3"/>
</dbReference>
<keyword evidence="1 2" id="KW-0728">SH3 domain</keyword>
<feature type="compositionally biased region" description="Low complexity" evidence="3">
    <location>
        <begin position="206"/>
        <end position="219"/>
    </location>
</feature>
<feature type="region of interest" description="Disordered" evidence="3">
    <location>
        <begin position="275"/>
        <end position="297"/>
    </location>
</feature>
<dbReference type="Proteomes" id="UP000559027">
    <property type="component" value="Unassembled WGS sequence"/>
</dbReference>
<dbReference type="SMART" id="SM00326">
    <property type="entry name" value="SH3"/>
    <property type="match status" value="1"/>
</dbReference>
<evidence type="ECO:0000256" key="1">
    <source>
        <dbReference type="ARBA" id="ARBA00022443"/>
    </source>
</evidence>
<keyword evidence="4" id="KW-0812">Transmembrane</keyword>
<evidence type="ECO:0000256" key="3">
    <source>
        <dbReference type="SAM" id="MobiDB-lite"/>
    </source>
</evidence>
<protein>
    <recommendedName>
        <fullName evidence="5">SH3 domain-containing protein</fullName>
    </recommendedName>
</protein>
<organism evidence="6 7">
    <name type="scientific">Leucocoprinus leucothites</name>
    <dbReference type="NCBI Taxonomy" id="201217"/>
    <lineage>
        <taxon>Eukaryota</taxon>
        <taxon>Fungi</taxon>
        <taxon>Dikarya</taxon>
        <taxon>Basidiomycota</taxon>
        <taxon>Agaricomycotina</taxon>
        <taxon>Agaricomycetes</taxon>
        <taxon>Agaricomycetidae</taxon>
        <taxon>Agaricales</taxon>
        <taxon>Agaricineae</taxon>
        <taxon>Agaricaceae</taxon>
        <taxon>Leucocoprinus</taxon>
    </lineage>
</organism>
<comment type="caution">
    <text evidence="6">The sequence shown here is derived from an EMBL/GenBank/DDBJ whole genome shotgun (WGS) entry which is preliminary data.</text>
</comment>
<evidence type="ECO:0000313" key="7">
    <source>
        <dbReference type="Proteomes" id="UP000559027"/>
    </source>
</evidence>
<proteinExistence type="predicted"/>
<dbReference type="PROSITE" id="PS50002">
    <property type="entry name" value="SH3"/>
    <property type="match status" value="1"/>
</dbReference>
<sequence length="452" mass="49317">MIHHRREAVLGHQPYLMARDDGSDTQTNVVSKSVPTSTMIVAIVLSVVGLLFFVVVAFFAYRAWKRRGDGSVASVPVSKKKGRQDMLHMHVDLEAASVADEKDDPELEKPKRAVLAANNDDTSFWHTSIDGKNDEIEPADQYAEWIPQIKSTMYGTGILAPKPSFQSYTQPKSPQGPRAMNDAVLATSSQPSQPVQRPNSARDDGTPSTSLSTYSSASTQRAQPVEARRPVHCTTPSLTSSELFAVSPPPSYSAANRLGVLSRVADIDVLEQRRSRIETDTESVAASPPALRSARTHAPSPFPLAASSRSNLDVSHGIAIPLASPTRSESRISMNTNTPGSYASSYLRHVKNGSQTSLGRASPNAERSELPRLMTVVNTFVPNLEDELSIKVGDTIRMLEEFKDGWCTVQYVGKYDADKGVVPRICLRERRSIVPIRKSSISSLSSAGSFRR</sequence>
<dbReference type="CDD" id="cd11854">
    <property type="entry name" value="SH3_Fus1p"/>
    <property type="match status" value="1"/>
</dbReference>
<gene>
    <name evidence="6" type="ORF">D9756_001269</name>
</gene>
<dbReference type="Gene3D" id="2.30.30.40">
    <property type="entry name" value="SH3 Domains"/>
    <property type="match status" value="1"/>
</dbReference>
<feature type="domain" description="SH3" evidence="5">
    <location>
        <begin position="369"/>
        <end position="432"/>
    </location>
</feature>
<dbReference type="OrthoDB" id="5340910at2759"/>
<evidence type="ECO:0000313" key="6">
    <source>
        <dbReference type="EMBL" id="KAF5358307.1"/>
    </source>
</evidence>
<evidence type="ECO:0000259" key="5">
    <source>
        <dbReference type="PROSITE" id="PS50002"/>
    </source>
</evidence>